<accession>X6NTH4</accession>
<protein>
    <submittedName>
        <fullName evidence="1">Uncharacterized protein</fullName>
    </submittedName>
</protein>
<organism evidence="1 2">
    <name type="scientific">Reticulomyxa filosa</name>
    <dbReference type="NCBI Taxonomy" id="46433"/>
    <lineage>
        <taxon>Eukaryota</taxon>
        <taxon>Sar</taxon>
        <taxon>Rhizaria</taxon>
        <taxon>Retaria</taxon>
        <taxon>Foraminifera</taxon>
        <taxon>Monothalamids</taxon>
        <taxon>Reticulomyxidae</taxon>
        <taxon>Reticulomyxa</taxon>
    </lineage>
</organism>
<gene>
    <name evidence="1" type="ORF">RFI_07869</name>
</gene>
<sequence>MKCNTKKEKESNFSAHYHFENFFFLRLHSYNIDDTTFLKLEKYKCGAVVQFFNKHVKDIAKQNTKQTTKNQNKKMCIECTSECLVKKKKSLAVEFYVKTTTKKRWRNKHKKQDKTKIK</sequence>
<dbReference type="Proteomes" id="UP000023152">
    <property type="component" value="Unassembled WGS sequence"/>
</dbReference>
<reference evidence="1 2" key="1">
    <citation type="journal article" date="2013" name="Curr. Biol.">
        <title>The Genome of the Foraminiferan Reticulomyxa filosa.</title>
        <authorList>
            <person name="Glockner G."/>
            <person name="Hulsmann N."/>
            <person name="Schleicher M."/>
            <person name="Noegel A.A."/>
            <person name="Eichinger L."/>
            <person name="Gallinger C."/>
            <person name="Pawlowski J."/>
            <person name="Sierra R."/>
            <person name="Euteneuer U."/>
            <person name="Pillet L."/>
            <person name="Moustafa A."/>
            <person name="Platzer M."/>
            <person name="Groth M."/>
            <person name="Szafranski K."/>
            <person name="Schliwa M."/>
        </authorList>
    </citation>
    <scope>NUCLEOTIDE SEQUENCE [LARGE SCALE GENOMIC DNA]</scope>
</reference>
<keyword evidence="2" id="KW-1185">Reference proteome</keyword>
<dbReference type="EMBL" id="ASPP01006157">
    <property type="protein sequence ID" value="ETO29253.1"/>
    <property type="molecule type" value="Genomic_DNA"/>
</dbReference>
<comment type="caution">
    <text evidence="1">The sequence shown here is derived from an EMBL/GenBank/DDBJ whole genome shotgun (WGS) entry which is preliminary data.</text>
</comment>
<dbReference type="AlphaFoldDB" id="X6NTH4"/>
<evidence type="ECO:0000313" key="1">
    <source>
        <dbReference type="EMBL" id="ETO29253.1"/>
    </source>
</evidence>
<proteinExistence type="predicted"/>
<name>X6NTH4_RETFI</name>
<evidence type="ECO:0000313" key="2">
    <source>
        <dbReference type="Proteomes" id="UP000023152"/>
    </source>
</evidence>